<evidence type="ECO:0000313" key="2">
    <source>
        <dbReference type="Proteomes" id="UP000245626"/>
    </source>
</evidence>
<sequence length="287" mass="31252">MSLPFEQAGSRQDGPYSFANQQQAHRPSYQQPQSKSQQQRFYGARGAENADSQQALVPGSAPRPYQDDAWAGVGAGFGGSRAHHPYGDPSSGSYPQRHHGDQSTPVLAAESVPYVDEKWGQQEGHVSDSNSASGTARPSSRIYADPDAGWKHKHDSGEFTYGAAKDGRNKKKFWVLLAILISVLVVVGAVVGVLVYMLHKRSASSSGKGASGSDNSVDLSDPSKFEKDDRLHQSFYGMCYTPCKCMFVYECVCMCASFSEPLFSPRISFPNPLRQSIRNTSTAVVRT</sequence>
<gene>
    <name evidence="1" type="ORF">IE53DRAFT_253025</name>
</gene>
<keyword evidence="2" id="KW-1185">Reference proteome</keyword>
<protein>
    <submittedName>
        <fullName evidence="1">Uncharacterized protein</fullName>
    </submittedName>
</protein>
<accession>A0ACD0NNN9</accession>
<proteinExistence type="predicted"/>
<dbReference type="Proteomes" id="UP000245626">
    <property type="component" value="Unassembled WGS sequence"/>
</dbReference>
<organism evidence="1 2">
    <name type="scientific">Violaceomyces palustris</name>
    <dbReference type="NCBI Taxonomy" id="1673888"/>
    <lineage>
        <taxon>Eukaryota</taxon>
        <taxon>Fungi</taxon>
        <taxon>Dikarya</taxon>
        <taxon>Basidiomycota</taxon>
        <taxon>Ustilaginomycotina</taxon>
        <taxon>Ustilaginomycetes</taxon>
        <taxon>Violaceomycetales</taxon>
        <taxon>Violaceomycetaceae</taxon>
        <taxon>Violaceomyces</taxon>
    </lineage>
</organism>
<name>A0ACD0NNN9_9BASI</name>
<dbReference type="EMBL" id="KZ820449">
    <property type="protein sequence ID" value="PWN47379.1"/>
    <property type="molecule type" value="Genomic_DNA"/>
</dbReference>
<reference evidence="1 2" key="1">
    <citation type="journal article" date="2018" name="Mol. Biol. Evol.">
        <title>Broad Genomic Sampling Reveals a Smut Pathogenic Ancestry of the Fungal Clade Ustilaginomycotina.</title>
        <authorList>
            <person name="Kijpornyongpan T."/>
            <person name="Mondo S.J."/>
            <person name="Barry K."/>
            <person name="Sandor L."/>
            <person name="Lee J."/>
            <person name="Lipzen A."/>
            <person name="Pangilinan J."/>
            <person name="LaButti K."/>
            <person name="Hainaut M."/>
            <person name="Henrissat B."/>
            <person name="Grigoriev I.V."/>
            <person name="Spatafora J.W."/>
            <person name="Aime M.C."/>
        </authorList>
    </citation>
    <scope>NUCLEOTIDE SEQUENCE [LARGE SCALE GENOMIC DNA]</scope>
    <source>
        <strain evidence="1 2">SA 807</strain>
    </source>
</reference>
<evidence type="ECO:0000313" key="1">
    <source>
        <dbReference type="EMBL" id="PWN47379.1"/>
    </source>
</evidence>